<feature type="region of interest" description="Disordered" evidence="1">
    <location>
        <begin position="494"/>
        <end position="521"/>
    </location>
</feature>
<keyword evidence="3" id="KW-1185">Reference proteome</keyword>
<dbReference type="CDD" id="cd18186">
    <property type="entry name" value="BTB_POZ_ZBTB_KLHL-like"/>
    <property type="match status" value="1"/>
</dbReference>
<feature type="compositionally biased region" description="Polar residues" evidence="1">
    <location>
        <begin position="129"/>
        <end position="151"/>
    </location>
</feature>
<comment type="caution">
    <text evidence="2">The sequence shown here is derived from an EMBL/GenBank/DDBJ whole genome shotgun (WGS) entry which is preliminary data.</text>
</comment>
<protein>
    <recommendedName>
        <fullName evidence="4">BTB domain-containing protein</fullName>
    </recommendedName>
</protein>
<dbReference type="OrthoDB" id="2746456at2759"/>
<feature type="compositionally biased region" description="Polar residues" evidence="1">
    <location>
        <begin position="227"/>
        <end position="236"/>
    </location>
</feature>
<accession>A0A8H5M744</accession>
<evidence type="ECO:0000256" key="1">
    <source>
        <dbReference type="SAM" id="MobiDB-lite"/>
    </source>
</evidence>
<proteinExistence type="predicted"/>
<evidence type="ECO:0000313" key="2">
    <source>
        <dbReference type="EMBL" id="KAF5383303.1"/>
    </source>
</evidence>
<organism evidence="2 3">
    <name type="scientific">Tricholomella constricta</name>
    <dbReference type="NCBI Taxonomy" id="117010"/>
    <lineage>
        <taxon>Eukaryota</taxon>
        <taxon>Fungi</taxon>
        <taxon>Dikarya</taxon>
        <taxon>Basidiomycota</taxon>
        <taxon>Agaricomycotina</taxon>
        <taxon>Agaricomycetes</taxon>
        <taxon>Agaricomycetidae</taxon>
        <taxon>Agaricales</taxon>
        <taxon>Tricholomatineae</taxon>
        <taxon>Lyophyllaceae</taxon>
        <taxon>Tricholomella</taxon>
    </lineage>
</organism>
<feature type="compositionally biased region" description="Pro residues" evidence="1">
    <location>
        <begin position="80"/>
        <end position="96"/>
    </location>
</feature>
<dbReference type="Proteomes" id="UP000565441">
    <property type="component" value="Unassembled WGS sequence"/>
</dbReference>
<evidence type="ECO:0008006" key="4">
    <source>
        <dbReference type="Google" id="ProtNLM"/>
    </source>
</evidence>
<sequence>MEDGPRKLPTWTPKVEEDYVSDKESSASDIDELESQGASAAEMGNAPSNYDKDRLSAAIDAISDSAPTSPQNYPSEPRDAPPATPQPFPLSPPRPSQPLDTSTLCHPSPEASNQSDSDHSLPALDEMFAQTQPNYSPSQSSAHESNNSFDRNSMDIDPGSASSPKCEMSSPIIPRSQSPKPTRKRKSKKKDVVSYIEILSSTEDEQPSSAKIAGRAKVRPSEFRTRSYLSTPSQNSKQKRTRSPIASLSTLHASDPHRKPPRKRAKIEAYTKSLEHWRLDGSVLIQIQDVRFKLHRSTLMRHGDWFKHTFNREDDPPELEPSSVDFEILLDTIDNAIGYASGTIIPPFSTLASLLRASSALGFTEFEKYAVCCLKAMWSPDLADLTPEPIPHATETVVLARKYAHFDILKRPLYELVRLEDFGRSDFRRAQARGDHSMTSAHPGPPTLTMLDMDVLIHARDQLTIVWTAVLAFKKYPPCAAPIPGVSATAVHPQPTAAAADGGGEDPDTQNPKACTGASHSLARDAHDRIIEATNLPNRFRNDPVCGLLALAEAPWEEEGFCAQCVQLRRQGWLDERERVWGALDDWFGL</sequence>
<reference evidence="2 3" key="1">
    <citation type="journal article" date="2020" name="ISME J.">
        <title>Uncovering the hidden diversity of litter-decomposition mechanisms in mushroom-forming fungi.</title>
        <authorList>
            <person name="Floudas D."/>
            <person name="Bentzer J."/>
            <person name="Ahren D."/>
            <person name="Johansson T."/>
            <person name="Persson P."/>
            <person name="Tunlid A."/>
        </authorList>
    </citation>
    <scope>NUCLEOTIDE SEQUENCE [LARGE SCALE GENOMIC DNA]</scope>
    <source>
        <strain evidence="2 3">CBS 661.87</strain>
    </source>
</reference>
<feature type="region of interest" description="Disordered" evidence="1">
    <location>
        <begin position="1"/>
        <end position="264"/>
    </location>
</feature>
<gene>
    <name evidence="2" type="ORF">D9615_005009</name>
</gene>
<dbReference type="EMBL" id="JAACJP010000007">
    <property type="protein sequence ID" value="KAF5383303.1"/>
    <property type="molecule type" value="Genomic_DNA"/>
</dbReference>
<feature type="compositionally biased region" description="Low complexity" evidence="1">
    <location>
        <begin position="56"/>
        <end position="66"/>
    </location>
</feature>
<dbReference type="AlphaFoldDB" id="A0A8H5M744"/>
<feature type="compositionally biased region" description="Basic and acidic residues" evidence="1">
    <location>
        <begin position="14"/>
        <end position="26"/>
    </location>
</feature>
<feature type="compositionally biased region" description="Polar residues" evidence="1">
    <location>
        <begin position="100"/>
        <end position="115"/>
    </location>
</feature>
<name>A0A8H5M744_9AGAR</name>
<evidence type="ECO:0000313" key="3">
    <source>
        <dbReference type="Proteomes" id="UP000565441"/>
    </source>
</evidence>